<dbReference type="EMBL" id="CP056041">
    <property type="protein sequence ID" value="QKZ23720.1"/>
    <property type="molecule type" value="Genomic_DNA"/>
</dbReference>
<comment type="subcellular location">
    <subcellularLocation>
        <location evidence="1">Cell membrane</location>
        <topology evidence="1">Multi-pass membrane protein</topology>
    </subcellularLocation>
</comment>
<dbReference type="CDD" id="cd17324">
    <property type="entry name" value="MFS_NepI_like"/>
    <property type="match status" value="1"/>
</dbReference>
<dbReference type="AlphaFoldDB" id="A0A7H8TNM3"/>
<evidence type="ECO:0000256" key="4">
    <source>
        <dbReference type="ARBA" id="ARBA00022989"/>
    </source>
</evidence>
<evidence type="ECO:0000313" key="9">
    <source>
        <dbReference type="Proteomes" id="UP000509418"/>
    </source>
</evidence>
<keyword evidence="3 6" id="KW-0812">Transmembrane</keyword>
<feature type="transmembrane region" description="Helical" evidence="6">
    <location>
        <begin position="339"/>
        <end position="359"/>
    </location>
</feature>
<feature type="transmembrane region" description="Helical" evidence="6">
    <location>
        <begin position="274"/>
        <end position="292"/>
    </location>
</feature>
<dbReference type="InterPro" id="IPR050189">
    <property type="entry name" value="MFS_Efflux_Transporters"/>
</dbReference>
<name>A0A7H8TNM3_STRCX</name>
<evidence type="ECO:0000256" key="3">
    <source>
        <dbReference type="ARBA" id="ARBA00022692"/>
    </source>
</evidence>
<feature type="transmembrane region" description="Helical" evidence="6">
    <location>
        <begin position="212"/>
        <end position="235"/>
    </location>
</feature>
<organism evidence="8 9">
    <name type="scientific">Streptomyces chartreusis</name>
    <dbReference type="NCBI Taxonomy" id="1969"/>
    <lineage>
        <taxon>Bacteria</taxon>
        <taxon>Bacillati</taxon>
        <taxon>Actinomycetota</taxon>
        <taxon>Actinomycetes</taxon>
        <taxon>Kitasatosporales</taxon>
        <taxon>Streptomycetaceae</taxon>
        <taxon>Streptomyces</taxon>
    </lineage>
</organism>
<dbReference type="PANTHER" id="PTHR43124">
    <property type="entry name" value="PURINE EFFLUX PUMP PBUE"/>
    <property type="match status" value="1"/>
</dbReference>
<keyword evidence="4 6" id="KW-1133">Transmembrane helix</keyword>
<evidence type="ECO:0000256" key="5">
    <source>
        <dbReference type="ARBA" id="ARBA00023136"/>
    </source>
</evidence>
<dbReference type="Pfam" id="PF07690">
    <property type="entry name" value="MFS_1"/>
    <property type="match status" value="1"/>
</dbReference>
<sequence length="400" mass="40133">MGGTGPAPWRRAAVVAALMLAAFTFNTTENLPVGLLALMADDLRVSLAAVGALVTGYGLTVALASLPLAQVTRSVPRRYLLAGILGLLAVASWASALGGVSYGVLLAARVVTALAQAVFWSVMGPVAVGLFPPERRGRVIGMLSVGGSLATVAGVPAGTWLGGHTGWRTPFVLLGVLALVSLVTIAALLPTSRPQDGHAAYGAAPDRRGFRVVLAVTALSVTGAFAGFTYVVAFLDEVSGFGASAVSAVLFAFGGAALAGVAVAGPLLDRFPRATLTVPVAAQTVALLGLWATGHVPVAGVLLIMVLGASVSTVFMATQTQVLRVAPGRTETALAANSAAYNVGIAAGALLGGALLPVVGVRGTFLAGGLCTAAALMVQTRPARARRGAGIGRWRTSADL</sequence>
<dbReference type="InterPro" id="IPR011701">
    <property type="entry name" value="MFS"/>
</dbReference>
<keyword evidence="9" id="KW-1185">Reference proteome</keyword>
<feature type="domain" description="Major facilitator superfamily (MFS) profile" evidence="7">
    <location>
        <begin position="14"/>
        <end position="386"/>
    </location>
</feature>
<evidence type="ECO:0000313" key="8">
    <source>
        <dbReference type="EMBL" id="QKZ23720.1"/>
    </source>
</evidence>
<reference evidence="8 9" key="1">
    <citation type="submission" date="2020-06" db="EMBL/GenBank/DDBJ databases">
        <title>Genome mining for natural products.</title>
        <authorList>
            <person name="Zhang B."/>
            <person name="Shi J."/>
            <person name="Ge H."/>
        </authorList>
    </citation>
    <scope>NUCLEOTIDE SEQUENCE [LARGE SCALE GENOMIC DNA]</scope>
    <source>
        <strain evidence="8 9">NA02069</strain>
    </source>
</reference>
<feature type="transmembrane region" description="Helical" evidence="6">
    <location>
        <begin position="46"/>
        <end position="68"/>
    </location>
</feature>
<feature type="transmembrane region" description="Helical" evidence="6">
    <location>
        <begin position="110"/>
        <end position="132"/>
    </location>
</feature>
<dbReference type="PANTHER" id="PTHR43124:SF3">
    <property type="entry name" value="CHLORAMPHENICOL EFFLUX PUMP RV0191"/>
    <property type="match status" value="1"/>
</dbReference>
<dbReference type="GO" id="GO:0005886">
    <property type="term" value="C:plasma membrane"/>
    <property type="evidence" value="ECO:0007669"/>
    <property type="project" value="UniProtKB-SubCell"/>
</dbReference>
<gene>
    <name evidence="8" type="ORF">HUT05_44005</name>
</gene>
<evidence type="ECO:0000259" key="7">
    <source>
        <dbReference type="PROSITE" id="PS50850"/>
    </source>
</evidence>
<dbReference type="InterPro" id="IPR020846">
    <property type="entry name" value="MFS_dom"/>
</dbReference>
<keyword evidence="2" id="KW-1003">Cell membrane</keyword>
<proteinExistence type="predicted"/>
<feature type="transmembrane region" description="Helical" evidence="6">
    <location>
        <begin position="171"/>
        <end position="191"/>
    </location>
</feature>
<evidence type="ECO:0000256" key="1">
    <source>
        <dbReference type="ARBA" id="ARBA00004651"/>
    </source>
</evidence>
<dbReference type="SUPFAM" id="SSF103473">
    <property type="entry name" value="MFS general substrate transporter"/>
    <property type="match status" value="1"/>
</dbReference>
<feature type="transmembrane region" description="Helical" evidence="6">
    <location>
        <begin position="298"/>
        <end position="318"/>
    </location>
</feature>
<feature type="transmembrane region" description="Helical" evidence="6">
    <location>
        <begin position="139"/>
        <end position="159"/>
    </location>
</feature>
<dbReference type="RefSeq" id="WP_150505534.1">
    <property type="nucleotide sequence ID" value="NZ_BMUS01000006.1"/>
</dbReference>
<evidence type="ECO:0000256" key="2">
    <source>
        <dbReference type="ARBA" id="ARBA00022475"/>
    </source>
</evidence>
<dbReference type="GO" id="GO:0022857">
    <property type="term" value="F:transmembrane transporter activity"/>
    <property type="evidence" value="ECO:0007669"/>
    <property type="project" value="InterPro"/>
</dbReference>
<accession>A0A7H8TNM3</accession>
<dbReference type="InterPro" id="IPR036259">
    <property type="entry name" value="MFS_trans_sf"/>
</dbReference>
<feature type="transmembrane region" description="Helical" evidence="6">
    <location>
        <begin position="80"/>
        <end position="104"/>
    </location>
</feature>
<keyword evidence="5 6" id="KW-0472">Membrane</keyword>
<protein>
    <submittedName>
        <fullName evidence="8">MFS transporter</fullName>
    </submittedName>
</protein>
<evidence type="ECO:0000256" key="6">
    <source>
        <dbReference type="SAM" id="Phobius"/>
    </source>
</evidence>
<dbReference type="PROSITE" id="PS50850">
    <property type="entry name" value="MFS"/>
    <property type="match status" value="1"/>
</dbReference>
<feature type="transmembrane region" description="Helical" evidence="6">
    <location>
        <begin position="241"/>
        <end position="267"/>
    </location>
</feature>
<dbReference type="GeneID" id="91332286"/>
<dbReference type="Gene3D" id="1.20.1250.20">
    <property type="entry name" value="MFS general substrate transporter like domains"/>
    <property type="match status" value="1"/>
</dbReference>
<dbReference type="Proteomes" id="UP000509418">
    <property type="component" value="Chromosome"/>
</dbReference>